<name>A0A250IJG7_9BACT</name>
<dbReference type="AlphaFoldDB" id="A0A250IJG7"/>
<proteinExistence type="predicted"/>
<gene>
    <name evidence="1" type="ORF">MEBOL_004805</name>
</gene>
<evidence type="ECO:0000313" key="1">
    <source>
        <dbReference type="EMBL" id="ATB31343.1"/>
    </source>
</evidence>
<evidence type="ECO:0000313" key="2">
    <source>
        <dbReference type="Proteomes" id="UP000217289"/>
    </source>
</evidence>
<dbReference type="EMBL" id="CP022163">
    <property type="protein sequence ID" value="ATB31343.1"/>
    <property type="molecule type" value="Genomic_DNA"/>
</dbReference>
<accession>A0A250IJG7</accession>
<reference evidence="1 2" key="1">
    <citation type="submission" date="2017-06" db="EMBL/GenBank/DDBJ databases">
        <authorList>
            <person name="Kim H.J."/>
            <person name="Triplett B.A."/>
        </authorList>
    </citation>
    <scope>NUCLEOTIDE SEQUENCE [LARGE SCALE GENOMIC DNA]</scope>
    <source>
        <strain evidence="1 2">DSM 14713</strain>
    </source>
</reference>
<organism evidence="1 2">
    <name type="scientific">Melittangium boletus DSM 14713</name>
    <dbReference type="NCBI Taxonomy" id="1294270"/>
    <lineage>
        <taxon>Bacteria</taxon>
        <taxon>Pseudomonadati</taxon>
        <taxon>Myxococcota</taxon>
        <taxon>Myxococcia</taxon>
        <taxon>Myxococcales</taxon>
        <taxon>Cystobacterineae</taxon>
        <taxon>Archangiaceae</taxon>
        <taxon>Melittangium</taxon>
    </lineage>
</organism>
<dbReference type="KEGG" id="mbd:MEBOL_004805"/>
<keyword evidence="2" id="KW-1185">Reference proteome</keyword>
<dbReference type="Proteomes" id="UP000217289">
    <property type="component" value="Chromosome"/>
</dbReference>
<protein>
    <submittedName>
        <fullName evidence="1">Uncharacterized protein</fullName>
    </submittedName>
</protein>
<sequence>MPSTMTGSSFTTPRDDARLPLLAPLPLGSGFASLAAPEIVVGAEIVAGVVRSGVYLSSSLFRRVSR</sequence>